<dbReference type="AlphaFoldDB" id="B8BRR9"/>
<reference evidence="4 5" key="2">
    <citation type="journal article" date="2008" name="Nature">
        <title>The Phaeodactylum genome reveals the evolutionary history of diatom genomes.</title>
        <authorList>
            <person name="Bowler C."/>
            <person name="Allen A.E."/>
            <person name="Badger J.H."/>
            <person name="Grimwood J."/>
            <person name="Jabbari K."/>
            <person name="Kuo A."/>
            <person name="Maheswari U."/>
            <person name="Martens C."/>
            <person name="Maumus F."/>
            <person name="Otillar R.P."/>
            <person name="Rayko E."/>
            <person name="Salamov A."/>
            <person name="Vandepoele K."/>
            <person name="Beszteri B."/>
            <person name="Gruber A."/>
            <person name="Heijde M."/>
            <person name="Katinka M."/>
            <person name="Mock T."/>
            <person name="Valentin K."/>
            <person name="Verret F."/>
            <person name="Berges J.A."/>
            <person name="Brownlee C."/>
            <person name="Cadoret J.P."/>
            <person name="Chiovitti A."/>
            <person name="Choi C.J."/>
            <person name="Coesel S."/>
            <person name="De Martino A."/>
            <person name="Detter J.C."/>
            <person name="Durkin C."/>
            <person name="Falciatore A."/>
            <person name="Fournet J."/>
            <person name="Haruta M."/>
            <person name="Huysman M.J."/>
            <person name="Jenkins B.D."/>
            <person name="Jiroutova K."/>
            <person name="Jorgensen R.E."/>
            <person name="Joubert Y."/>
            <person name="Kaplan A."/>
            <person name="Kroger N."/>
            <person name="Kroth P.G."/>
            <person name="La Roche J."/>
            <person name="Lindquist E."/>
            <person name="Lommer M."/>
            <person name="Martin-Jezequel V."/>
            <person name="Lopez P.J."/>
            <person name="Lucas S."/>
            <person name="Mangogna M."/>
            <person name="McGinnis K."/>
            <person name="Medlin L.K."/>
            <person name="Montsant A."/>
            <person name="Oudot-Le Secq M.P."/>
            <person name="Napoli C."/>
            <person name="Obornik M."/>
            <person name="Parker M.S."/>
            <person name="Petit J.L."/>
            <person name="Porcel B.M."/>
            <person name="Poulsen N."/>
            <person name="Robison M."/>
            <person name="Rychlewski L."/>
            <person name="Rynearson T.A."/>
            <person name="Schmutz J."/>
            <person name="Shapiro H."/>
            <person name="Siaut M."/>
            <person name="Stanley M."/>
            <person name="Sussman M.R."/>
            <person name="Taylor A.R."/>
            <person name="Vardi A."/>
            <person name="von Dassow P."/>
            <person name="Vyverman W."/>
            <person name="Willis A."/>
            <person name="Wyrwicz L.S."/>
            <person name="Rokhsar D.S."/>
            <person name="Weissenbach J."/>
            <person name="Armbrust E.V."/>
            <person name="Green B.R."/>
            <person name="Van de Peer Y."/>
            <person name="Grigoriev I.V."/>
        </authorList>
    </citation>
    <scope>NUCLEOTIDE SEQUENCE [LARGE SCALE GENOMIC DNA]</scope>
    <source>
        <strain evidence="4 5">CCMP1335</strain>
    </source>
</reference>
<gene>
    <name evidence="4" type="ORF">THAPSDRAFT_1725</name>
</gene>
<dbReference type="GO" id="GO:0032259">
    <property type="term" value="P:methylation"/>
    <property type="evidence" value="ECO:0007669"/>
    <property type="project" value="UniProtKB-KW"/>
</dbReference>
<evidence type="ECO:0000256" key="2">
    <source>
        <dbReference type="ARBA" id="ARBA00022679"/>
    </source>
</evidence>
<keyword evidence="5" id="KW-1185">Reference proteome</keyword>
<keyword evidence="2" id="KW-0808">Transferase</keyword>
<sequence length="640" mass="71762">MGGFFVVVTVTELFPHSSLPTEDKAALFSARNLSVVLVLVLSVSPSLSRPSFLLSLCRLCLCLENEEADDTDASSSWYLCLSLLSLRFCLFFFRFLLPFFLREREYDDEEEESLLDVDDSEYSCFGGGGGFWKGHEASSCLQTSYDEMCITPYALHHSQAAFALNLSSRHRLRCARARSFRLHSSDELDTSDTSHVKITSGNLRLKQLLSVITFIAGINIGAVIILVIILSRLYFAITSKNASSKTSPTTHQHASTVKNRSVAKGGSRTALLALWGRSQAYQMNLIGASDSLAPILMSRLSLFGVSSEDDDDRDTTDTEFQFGKMMTIICSQLSVFNHFITGSIFEDQVAYIATLGNTGLVTPMHCRTAWLDSVVDWFADTHINNADGICANVIILGAGYDTRAYRMESLKDSRIIVYKVDAPGTSTEKRRTVRDLDDDTEKANEVGLPVYVECDFETQSWIECLLEERFDLSIPTLVLWEGCTMYLATSTIEETLKIVDGRGRTKRIDNPNTEEGTTTPPWYVAFDYLNPIWARSPVWECAMRFVREPFQSSFTNKSEVDELVESVSLDLLVHLSNGDAMSKSLIGRVNNQISTEMLDLEMQHLLRVSGEDNQRTSDFQSIIHATINVSVRHFRHLLEK</sequence>
<dbReference type="PANTHER" id="PTHR43619">
    <property type="entry name" value="S-ADENOSYL-L-METHIONINE-DEPENDENT METHYLTRANSFERASE YKTD-RELATED"/>
    <property type="match status" value="1"/>
</dbReference>
<dbReference type="PANTHER" id="PTHR43619:SF2">
    <property type="entry name" value="S-ADENOSYL-L-METHIONINE-DEPENDENT METHYLTRANSFERASES SUPERFAMILY PROTEIN"/>
    <property type="match status" value="1"/>
</dbReference>
<keyword evidence="1" id="KW-0489">Methyltransferase</keyword>
<dbReference type="Gene3D" id="3.40.50.150">
    <property type="entry name" value="Vaccinia Virus protein VP39"/>
    <property type="match status" value="1"/>
</dbReference>
<dbReference type="GeneID" id="7447641"/>
<dbReference type="PaxDb" id="35128-Thaps1725"/>
<dbReference type="HOGENOM" id="CLU_427979_0_0_1"/>
<protein>
    <submittedName>
        <fullName evidence="4">Uncharacterized protein</fullName>
    </submittedName>
</protein>
<keyword evidence="3" id="KW-0812">Transmembrane</keyword>
<feature type="transmembrane region" description="Helical" evidence="3">
    <location>
        <begin position="76"/>
        <end position="97"/>
    </location>
</feature>
<dbReference type="Proteomes" id="UP000001449">
    <property type="component" value="Chromosome 1"/>
</dbReference>
<dbReference type="Pfam" id="PF04072">
    <property type="entry name" value="LCM"/>
    <property type="match status" value="1"/>
</dbReference>
<reference evidence="4 5" key="1">
    <citation type="journal article" date="2004" name="Science">
        <title>The genome of the diatom Thalassiosira pseudonana: ecology, evolution, and metabolism.</title>
        <authorList>
            <person name="Armbrust E.V."/>
            <person name="Berges J.A."/>
            <person name="Bowler C."/>
            <person name="Green B.R."/>
            <person name="Martinez D."/>
            <person name="Putnam N.H."/>
            <person name="Zhou S."/>
            <person name="Allen A.E."/>
            <person name="Apt K.E."/>
            <person name="Bechner M."/>
            <person name="Brzezinski M.A."/>
            <person name="Chaal B.K."/>
            <person name="Chiovitti A."/>
            <person name="Davis A.K."/>
            <person name="Demarest M.S."/>
            <person name="Detter J.C."/>
            <person name="Glavina T."/>
            <person name="Goodstein D."/>
            <person name="Hadi M.Z."/>
            <person name="Hellsten U."/>
            <person name="Hildebrand M."/>
            <person name="Jenkins B.D."/>
            <person name="Jurka J."/>
            <person name="Kapitonov V.V."/>
            <person name="Kroger N."/>
            <person name="Lau W.W."/>
            <person name="Lane T.W."/>
            <person name="Larimer F.W."/>
            <person name="Lippmeier J.C."/>
            <person name="Lucas S."/>
            <person name="Medina M."/>
            <person name="Montsant A."/>
            <person name="Obornik M."/>
            <person name="Parker M.S."/>
            <person name="Palenik B."/>
            <person name="Pazour G.J."/>
            <person name="Richardson P.M."/>
            <person name="Rynearson T.A."/>
            <person name="Saito M.A."/>
            <person name="Schwartz D.C."/>
            <person name="Thamatrakoln K."/>
            <person name="Valentin K."/>
            <person name="Vardi A."/>
            <person name="Wilkerson F.P."/>
            <person name="Rokhsar D.S."/>
        </authorList>
    </citation>
    <scope>NUCLEOTIDE SEQUENCE [LARGE SCALE GENOMIC DNA]</scope>
    <source>
        <strain evidence="4 5">CCMP1335</strain>
    </source>
</reference>
<dbReference type="SUPFAM" id="SSF53335">
    <property type="entry name" value="S-adenosyl-L-methionine-dependent methyltransferases"/>
    <property type="match status" value="1"/>
</dbReference>
<dbReference type="InParanoid" id="B8BRR9"/>
<keyword evidence="3" id="KW-0472">Membrane</keyword>
<dbReference type="RefSeq" id="XP_002286949.1">
    <property type="nucleotide sequence ID" value="XM_002286913.1"/>
</dbReference>
<dbReference type="InterPro" id="IPR029063">
    <property type="entry name" value="SAM-dependent_MTases_sf"/>
</dbReference>
<dbReference type="KEGG" id="tps:THAPSDRAFT_1725"/>
<dbReference type="EMBL" id="CM000638">
    <property type="protein sequence ID" value="EED96590.1"/>
    <property type="molecule type" value="Genomic_DNA"/>
</dbReference>
<evidence type="ECO:0000313" key="4">
    <source>
        <dbReference type="EMBL" id="EED96590.1"/>
    </source>
</evidence>
<dbReference type="InterPro" id="IPR007213">
    <property type="entry name" value="Ppm1/Ppm2/Tcmp"/>
</dbReference>
<name>B8BRR9_THAPS</name>
<keyword evidence="3" id="KW-1133">Transmembrane helix</keyword>
<accession>B8BRR9</accession>
<proteinExistence type="predicted"/>
<evidence type="ECO:0000256" key="3">
    <source>
        <dbReference type="SAM" id="Phobius"/>
    </source>
</evidence>
<evidence type="ECO:0000256" key="1">
    <source>
        <dbReference type="ARBA" id="ARBA00022603"/>
    </source>
</evidence>
<evidence type="ECO:0000313" key="5">
    <source>
        <dbReference type="Proteomes" id="UP000001449"/>
    </source>
</evidence>
<feature type="transmembrane region" description="Helical" evidence="3">
    <location>
        <begin position="208"/>
        <end position="235"/>
    </location>
</feature>
<organism evidence="4 5">
    <name type="scientific">Thalassiosira pseudonana</name>
    <name type="common">Marine diatom</name>
    <name type="synonym">Cyclotella nana</name>
    <dbReference type="NCBI Taxonomy" id="35128"/>
    <lineage>
        <taxon>Eukaryota</taxon>
        <taxon>Sar</taxon>
        <taxon>Stramenopiles</taxon>
        <taxon>Ochrophyta</taxon>
        <taxon>Bacillariophyta</taxon>
        <taxon>Coscinodiscophyceae</taxon>
        <taxon>Thalassiosirophycidae</taxon>
        <taxon>Thalassiosirales</taxon>
        <taxon>Thalassiosiraceae</taxon>
        <taxon>Thalassiosira</taxon>
    </lineage>
</organism>
<dbReference type="GO" id="GO:0008168">
    <property type="term" value="F:methyltransferase activity"/>
    <property type="evidence" value="ECO:0007669"/>
    <property type="project" value="UniProtKB-KW"/>
</dbReference>